<evidence type="ECO:0000256" key="6">
    <source>
        <dbReference type="ARBA" id="ARBA00022833"/>
    </source>
</evidence>
<dbReference type="GO" id="GO:0006123">
    <property type="term" value="P:mitochondrial electron transport, cytochrome c to oxygen"/>
    <property type="evidence" value="ECO:0007669"/>
    <property type="project" value="InterPro"/>
</dbReference>
<protein>
    <recommendedName>
        <fullName evidence="11">Cytochrome c oxidase subunit 4, mitochondrial</fullName>
    </recommendedName>
    <alternativeName>
        <fullName evidence="10">Cytochrome c oxidase polypeptide IV</fullName>
    </alternativeName>
</protein>
<accession>A0A9N9UYJ3</accession>
<dbReference type="InterPro" id="IPR002124">
    <property type="entry name" value="Cyt_c_oxidase_su5b"/>
</dbReference>
<evidence type="ECO:0000313" key="15">
    <source>
        <dbReference type="Proteomes" id="UP000696573"/>
    </source>
</evidence>
<reference evidence="14" key="1">
    <citation type="submission" date="2021-10" db="EMBL/GenBank/DDBJ databases">
        <authorList>
            <person name="Piombo E."/>
        </authorList>
    </citation>
    <scope>NUCLEOTIDE SEQUENCE</scope>
</reference>
<evidence type="ECO:0000256" key="12">
    <source>
        <dbReference type="PIRSR" id="PIRSR602124-2"/>
    </source>
</evidence>
<evidence type="ECO:0000256" key="4">
    <source>
        <dbReference type="ARBA" id="ARBA00022723"/>
    </source>
</evidence>
<dbReference type="InterPro" id="IPR036972">
    <property type="entry name" value="Cyt_c_oxidase_su5b_sf"/>
</dbReference>
<dbReference type="OrthoDB" id="10249250at2759"/>
<evidence type="ECO:0000259" key="13">
    <source>
        <dbReference type="PROSITE" id="PS00028"/>
    </source>
</evidence>
<dbReference type="PROSITE" id="PS51359">
    <property type="entry name" value="COX5B_2"/>
    <property type="match status" value="1"/>
</dbReference>
<keyword evidence="6 12" id="KW-0862">Zinc</keyword>
<evidence type="ECO:0000256" key="7">
    <source>
        <dbReference type="ARBA" id="ARBA00022946"/>
    </source>
</evidence>
<evidence type="ECO:0000256" key="11">
    <source>
        <dbReference type="ARBA" id="ARBA00070613"/>
    </source>
</evidence>
<evidence type="ECO:0000313" key="14">
    <source>
        <dbReference type="EMBL" id="CAH0015794.1"/>
    </source>
</evidence>
<dbReference type="CDD" id="cd00924">
    <property type="entry name" value="Cyt_c_Oxidase_Vb"/>
    <property type="match status" value="1"/>
</dbReference>
<feature type="binding site" evidence="12">
    <location>
        <position position="122"/>
    </location>
    <ligand>
        <name>Zn(2+)</name>
        <dbReference type="ChEBI" id="CHEBI:29105"/>
    </ligand>
</feature>
<evidence type="ECO:0000256" key="3">
    <source>
        <dbReference type="ARBA" id="ARBA00010292"/>
    </source>
</evidence>
<keyword evidence="9" id="KW-0472">Membrane</keyword>
<dbReference type="EMBL" id="CABFNQ020000451">
    <property type="protein sequence ID" value="CAH0015794.1"/>
    <property type="molecule type" value="Genomic_DNA"/>
</dbReference>
<evidence type="ECO:0000256" key="5">
    <source>
        <dbReference type="ARBA" id="ARBA00022792"/>
    </source>
</evidence>
<dbReference type="PANTHER" id="PTHR10122">
    <property type="entry name" value="CYTOCHROME C OXIDASE SUBUNIT 5B, MITOCHONDRIAL"/>
    <property type="match status" value="1"/>
</dbReference>
<comment type="caution">
    <text evidence="14">The sequence shown here is derived from an EMBL/GenBank/DDBJ whole genome shotgun (WGS) entry which is preliminary data.</text>
</comment>
<comment type="similarity">
    <text evidence="3">Belongs to the cytochrome c oxidase subunit 5B family.</text>
</comment>
<dbReference type="PROSITE" id="PS00028">
    <property type="entry name" value="ZINC_FINGER_C2H2_1"/>
    <property type="match status" value="1"/>
</dbReference>
<evidence type="ECO:0000256" key="10">
    <source>
        <dbReference type="ARBA" id="ARBA00031366"/>
    </source>
</evidence>
<comment type="pathway">
    <text evidence="2">Energy metabolism; oxidative phosphorylation.</text>
</comment>
<evidence type="ECO:0000256" key="8">
    <source>
        <dbReference type="ARBA" id="ARBA00023128"/>
    </source>
</evidence>
<keyword evidence="7" id="KW-0809">Transit peptide</keyword>
<dbReference type="SUPFAM" id="SSF57802">
    <property type="entry name" value="Rubredoxin-like"/>
    <property type="match status" value="1"/>
</dbReference>
<dbReference type="GO" id="GO:0045277">
    <property type="term" value="C:respiratory chain complex IV"/>
    <property type="evidence" value="ECO:0007669"/>
    <property type="project" value="InterPro"/>
</dbReference>
<feature type="domain" description="C2H2-type" evidence="13">
    <location>
        <begin position="146"/>
        <end position="168"/>
    </location>
</feature>
<organism evidence="14 15">
    <name type="scientific">Clonostachys rhizophaga</name>
    <dbReference type="NCBI Taxonomy" id="160324"/>
    <lineage>
        <taxon>Eukaryota</taxon>
        <taxon>Fungi</taxon>
        <taxon>Dikarya</taxon>
        <taxon>Ascomycota</taxon>
        <taxon>Pezizomycotina</taxon>
        <taxon>Sordariomycetes</taxon>
        <taxon>Hypocreomycetidae</taxon>
        <taxon>Hypocreales</taxon>
        <taxon>Bionectriaceae</taxon>
        <taxon>Clonostachys</taxon>
    </lineage>
</organism>
<dbReference type="AlphaFoldDB" id="A0A9N9UYJ3"/>
<dbReference type="Pfam" id="PF01215">
    <property type="entry name" value="COX5B"/>
    <property type="match status" value="1"/>
</dbReference>
<keyword evidence="15" id="KW-1185">Reference proteome</keyword>
<evidence type="ECO:0000256" key="1">
    <source>
        <dbReference type="ARBA" id="ARBA00004443"/>
    </source>
</evidence>
<evidence type="ECO:0000256" key="9">
    <source>
        <dbReference type="ARBA" id="ARBA00023136"/>
    </source>
</evidence>
<keyword evidence="5" id="KW-0999">Mitochondrion inner membrane</keyword>
<dbReference type="Gene3D" id="2.60.11.10">
    <property type="entry name" value="Cytochrome c oxidase, subunit Vb"/>
    <property type="match status" value="1"/>
</dbReference>
<feature type="binding site" evidence="12">
    <location>
        <position position="130"/>
    </location>
    <ligand>
        <name>Zn(2+)</name>
        <dbReference type="ChEBI" id="CHEBI:29105"/>
    </ligand>
</feature>
<comment type="subcellular location">
    <subcellularLocation>
        <location evidence="1">Mitochondrion inner membrane</location>
        <topology evidence="1">Peripheral membrane protein</topology>
        <orientation evidence="1">Matrix side</orientation>
    </subcellularLocation>
</comment>
<name>A0A9N9UYJ3_9HYPO</name>
<keyword evidence="8" id="KW-0496">Mitochondrion</keyword>
<dbReference type="Proteomes" id="UP000696573">
    <property type="component" value="Unassembled WGS sequence"/>
</dbReference>
<feature type="binding site" evidence="12">
    <location>
        <position position="149"/>
    </location>
    <ligand>
        <name>Zn(2+)</name>
        <dbReference type="ChEBI" id="CHEBI:29105"/>
    </ligand>
</feature>
<dbReference type="GO" id="GO:0005743">
    <property type="term" value="C:mitochondrial inner membrane"/>
    <property type="evidence" value="ECO:0007669"/>
    <property type="project" value="UniProtKB-SubCell"/>
</dbReference>
<dbReference type="InterPro" id="IPR013087">
    <property type="entry name" value="Znf_C2H2_type"/>
</dbReference>
<gene>
    <name evidence="14" type="ORF">CRHIZ90672A_00007987</name>
</gene>
<feature type="binding site" evidence="12">
    <location>
        <position position="146"/>
    </location>
    <ligand>
        <name>Zn(2+)</name>
        <dbReference type="ChEBI" id="CHEBI:29105"/>
    </ligand>
</feature>
<keyword evidence="4 12" id="KW-0479">Metal-binding</keyword>
<evidence type="ECO:0000256" key="2">
    <source>
        <dbReference type="ARBA" id="ARBA00004673"/>
    </source>
</evidence>
<dbReference type="GO" id="GO:0046872">
    <property type="term" value="F:metal ion binding"/>
    <property type="evidence" value="ECO:0007669"/>
    <property type="project" value="UniProtKB-KW"/>
</dbReference>
<dbReference type="FunFam" id="2.60.11.10:FF:000003">
    <property type="entry name" value="Cytochrome c oxidase subunit IV"/>
    <property type="match status" value="1"/>
</dbReference>
<sequence>MSMFVQRSAALVARRAVIAPRFAARTFATSIVRCEAPKDTKVANYKTLKEVKGEDDLYGPGAQPGTVPTDLEQATGLERLEILGKMEGVDVFDMTPLDASRLGTLQDPITVRSAGEEQFAGCTGFPVDSHTTLWLRLTKDRPIERCPECGSVYKMDYVGAEHDDHHHHGHQEVEEPKTFADFIKPEYRYQ</sequence>
<dbReference type="PANTHER" id="PTHR10122:SF0">
    <property type="entry name" value="CYTOCHROME C OXIDASE SUBUNIT 5B, ISOFORM A-RELATED"/>
    <property type="match status" value="1"/>
</dbReference>
<proteinExistence type="inferred from homology"/>